<comment type="similarity">
    <text evidence="1">Belongs to the BROX family.</text>
</comment>
<dbReference type="VEuPathDB" id="TriTrypDB:TvY486_0301610"/>
<protein>
    <recommendedName>
        <fullName evidence="2">BRO1 domain-containing protein</fullName>
    </recommendedName>
</protein>
<evidence type="ECO:0000256" key="1">
    <source>
        <dbReference type="ARBA" id="ARBA00008901"/>
    </source>
</evidence>
<dbReference type="PROSITE" id="PS51180">
    <property type="entry name" value="BRO1"/>
    <property type="match status" value="1"/>
</dbReference>
<evidence type="ECO:0000313" key="3">
    <source>
        <dbReference type="EMBL" id="CCC46972.1"/>
    </source>
</evidence>
<evidence type="ECO:0000259" key="2">
    <source>
        <dbReference type="PROSITE" id="PS51180"/>
    </source>
</evidence>
<dbReference type="InterPro" id="IPR038499">
    <property type="entry name" value="BRO1_sf"/>
</dbReference>
<accession>G0TSP5</accession>
<dbReference type="AlphaFoldDB" id="G0TSP5"/>
<proteinExistence type="inferred from homology"/>
<dbReference type="Gene3D" id="1.25.40.280">
    <property type="entry name" value="alix/aip1 like domains"/>
    <property type="match status" value="1"/>
</dbReference>
<name>G0TSP5_TRYVY</name>
<organism evidence="3">
    <name type="scientific">Trypanosoma vivax (strain Y486)</name>
    <dbReference type="NCBI Taxonomy" id="1055687"/>
    <lineage>
        <taxon>Eukaryota</taxon>
        <taxon>Discoba</taxon>
        <taxon>Euglenozoa</taxon>
        <taxon>Kinetoplastea</taxon>
        <taxon>Metakinetoplastina</taxon>
        <taxon>Trypanosomatida</taxon>
        <taxon>Trypanosomatidae</taxon>
        <taxon>Trypanosoma</taxon>
        <taxon>Duttonella</taxon>
    </lineage>
</organism>
<dbReference type="InterPro" id="IPR004328">
    <property type="entry name" value="BRO1_dom"/>
</dbReference>
<dbReference type="EMBL" id="HE573019">
    <property type="protein sequence ID" value="CCC46972.1"/>
    <property type="molecule type" value="Genomic_DNA"/>
</dbReference>
<gene>
    <name evidence="3" type="ORF">TVY486_0301610</name>
</gene>
<reference evidence="3" key="1">
    <citation type="journal article" date="2012" name="Proc. Natl. Acad. Sci. U.S.A.">
        <title>Antigenic diversity is generated by distinct evolutionary mechanisms in African trypanosome species.</title>
        <authorList>
            <person name="Jackson A.P."/>
            <person name="Berry A."/>
            <person name="Aslett M."/>
            <person name="Allison H.C."/>
            <person name="Burton P."/>
            <person name="Vavrova-Anderson J."/>
            <person name="Brown R."/>
            <person name="Browne H."/>
            <person name="Corton N."/>
            <person name="Hauser H."/>
            <person name="Gamble J."/>
            <person name="Gilderthorp R."/>
            <person name="Marcello L."/>
            <person name="McQuillan J."/>
            <person name="Otto T.D."/>
            <person name="Quail M.A."/>
            <person name="Sanders M.J."/>
            <person name="van Tonder A."/>
            <person name="Ginger M.L."/>
            <person name="Field M.C."/>
            <person name="Barry J.D."/>
            <person name="Hertz-Fowler C."/>
            <person name="Berriman M."/>
        </authorList>
    </citation>
    <scope>NUCLEOTIDE SEQUENCE</scope>
    <source>
        <strain evidence="3">Y486</strain>
    </source>
</reference>
<sequence>MRYKFVRIPLKRPLPIVEKDGSIGNCVPQDVRNDIANKRLSCTSQFASLDTLFEKATKTGSNPFGDNSRREKIINDVINAVDVYTRSLASMLHEFPIFSEIYYYSWRSPMVTNQDVYFDDFRYDLQCMFYNIGATFMNISECLLCGHSQVAAHTKKECYHHLLRAAGYFLLVRNLLSDIQSRAVGDVKLPPPDDSTVSFVEFCHLISLGQAQEIGLEKALENKAIDDKMLPPKLSHQAYKLYGEAKIIAQNSIGVTTDALKEVVSLVELKVSVFKIMTYSISSVVLMDSEPSKALRLAAESEALLKTFSDSLSSSGEKVDKSLGGDENLLQICSNIVKKNCYRCATLNALVHRVKPSECIPELPPPLILAKEKQVLLPGNFPHQFIARTPSQNQ</sequence>
<dbReference type="InterPro" id="IPR038898">
    <property type="entry name" value="BROX"/>
</dbReference>
<dbReference type="PANTHER" id="PTHR23032">
    <property type="entry name" value="BRO1 DOMAIN-CONTAINING PROTEIN BROX"/>
    <property type="match status" value="1"/>
</dbReference>
<dbReference type="Pfam" id="PF03097">
    <property type="entry name" value="BRO1"/>
    <property type="match status" value="1"/>
</dbReference>
<dbReference type="SMART" id="SM01041">
    <property type="entry name" value="BRO1"/>
    <property type="match status" value="1"/>
</dbReference>
<feature type="domain" description="BRO1" evidence="2">
    <location>
        <begin position="127"/>
        <end position="391"/>
    </location>
</feature>
<dbReference type="PANTHER" id="PTHR23032:SF13">
    <property type="entry name" value="BRO1 DOMAIN-CONTAINING PROTEIN BROX"/>
    <property type="match status" value="1"/>
</dbReference>